<reference evidence="2" key="1">
    <citation type="submission" date="2025-08" db="UniProtKB">
        <authorList>
            <consortium name="Ensembl"/>
        </authorList>
    </citation>
    <scope>IDENTIFICATION</scope>
</reference>
<sequence>MAGSSEKAPDSRRGVVLMGNWPGYDLDLFTYPKYYFSDLECVLIPHGILVDRIERLAKDIMKDIGCHDILVLCVLKGGYKFCADLNDQSVGEMQIIGGEDLSTLAGKDVVGTGRTMKALLSSIEKYKPNMVKVASLLKKRPARSDSFKPDYAGFEIPDVFVVGYALDYNEYFQDLNHICVINEHGKEKY</sequence>
<dbReference type="SUPFAM" id="SSF53271">
    <property type="entry name" value="PRTase-like"/>
    <property type="match status" value="1"/>
</dbReference>
<dbReference type="GO" id="GO:0042803">
    <property type="term" value="F:protein homodimerization activity"/>
    <property type="evidence" value="ECO:0007669"/>
    <property type="project" value="Ensembl"/>
</dbReference>
<dbReference type="InterPro" id="IPR050408">
    <property type="entry name" value="HGPRT"/>
</dbReference>
<dbReference type="CDD" id="cd06223">
    <property type="entry name" value="PRTases_typeI"/>
    <property type="match status" value="1"/>
</dbReference>
<dbReference type="InterPro" id="IPR029057">
    <property type="entry name" value="PRTase-like"/>
</dbReference>
<dbReference type="PANTHER" id="PTHR43340:SF5">
    <property type="entry name" value="PHOSPHORIBOSYLTRANSFERASE DOMAIN-CONTAINING PROTEIN 1"/>
    <property type="match status" value="1"/>
</dbReference>
<evidence type="ECO:0000313" key="3">
    <source>
        <dbReference type="Proteomes" id="UP000694386"/>
    </source>
</evidence>
<protein>
    <recommendedName>
        <fullName evidence="1">Phosphoribosyltransferase domain-containing protein</fullName>
    </recommendedName>
</protein>
<dbReference type="Pfam" id="PF00156">
    <property type="entry name" value="Pribosyltran"/>
    <property type="match status" value="1"/>
</dbReference>
<name>A0A8C2MRX4_CRIGR</name>
<dbReference type="PANTHER" id="PTHR43340">
    <property type="entry name" value="HYPOXANTHINE-GUANINE PHOSPHORIBOSYLTRANSFERASE"/>
    <property type="match status" value="1"/>
</dbReference>
<dbReference type="GO" id="GO:0005829">
    <property type="term" value="C:cytosol"/>
    <property type="evidence" value="ECO:0007669"/>
    <property type="project" value="TreeGrafter"/>
</dbReference>
<proteinExistence type="predicted"/>
<evidence type="ECO:0000313" key="2">
    <source>
        <dbReference type="Ensembl" id="ENSCGRP00001022754.1"/>
    </source>
</evidence>
<dbReference type="Gene3D" id="3.40.50.2020">
    <property type="match status" value="2"/>
</dbReference>
<dbReference type="InterPro" id="IPR000836">
    <property type="entry name" value="PRTase_dom"/>
</dbReference>
<reference evidence="2" key="2">
    <citation type="submission" date="2025-09" db="UniProtKB">
        <authorList>
            <consortium name="Ensembl"/>
        </authorList>
    </citation>
    <scope>IDENTIFICATION</scope>
</reference>
<accession>A0A8C2MRX4</accession>
<evidence type="ECO:0000259" key="1">
    <source>
        <dbReference type="Pfam" id="PF00156"/>
    </source>
</evidence>
<dbReference type="Proteomes" id="UP000694386">
    <property type="component" value="Unplaced"/>
</dbReference>
<feature type="domain" description="Phosphoribosyltransferase" evidence="1">
    <location>
        <begin position="108"/>
        <end position="168"/>
    </location>
</feature>
<dbReference type="AlphaFoldDB" id="A0A8C2MRX4"/>
<organism evidence="2 3">
    <name type="scientific">Cricetulus griseus</name>
    <name type="common">Chinese hamster</name>
    <name type="synonym">Cricetulus barabensis griseus</name>
    <dbReference type="NCBI Taxonomy" id="10029"/>
    <lineage>
        <taxon>Eukaryota</taxon>
        <taxon>Metazoa</taxon>
        <taxon>Chordata</taxon>
        <taxon>Craniata</taxon>
        <taxon>Vertebrata</taxon>
        <taxon>Euteleostomi</taxon>
        <taxon>Mammalia</taxon>
        <taxon>Eutheria</taxon>
        <taxon>Euarchontoglires</taxon>
        <taxon>Glires</taxon>
        <taxon>Rodentia</taxon>
        <taxon>Myomorpha</taxon>
        <taxon>Muroidea</taxon>
        <taxon>Cricetidae</taxon>
        <taxon>Cricetinae</taxon>
        <taxon>Cricetulus</taxon>
    </lineage>
</organism>
<dbReference type="Ensembl" id="ENSCGRT00001026999.1">
    <property type="protein sequence ID" value="ENSCGRP00001022754.1"/>
    <property type="gene ID" value="ENSCGRG00001021203.1"/>
</dbReference>